<protein>
    <recommendedName>
        <fullName evidence="3">DUF2157 domain-containing protein</fullName>
    </recommendedName>
</protein>
<feature type="transmembrane region" description="Helical" evidence="1">
    <location>
        <begin position="75"/>
        <end position="95"/>
    </location>
</feature>
<feature type="transmembrane region" description="Helical" evidence="1">
    <location>
        <begin position="49"/>
        <end position="68"/>
    </location>
</feature>
<keyword evidence="1" id="KW-1133">Transmembrane helix</keyword>
<dbReference type="AlphaFoldDB" id="A0A7C4PTF4"/>
<accession>A0A7C4PTF4</accession>
<keyword evidence="1" id="KW-0812">Transmembrane</keyword>
<proteinExistence type="predicted"/>
<organism evidence="2">
    <name type="scientific">Anaerolinea thermolimosa</name>
    <dbReference type="NCBI Taxonomy" id="229919"/>
    <lineage>
        <taxon>Bacteria</taxon>
        <taxon>Bacillati</taxon>
        <taxon>Chloroflexota</taxon>
        <taxon>Anaerolineae</taxon>
        <taxon>Anaerolineales</taxon>
        <taxon>Anaerolineaceae</taxon>
        <taxon>Anaerolinea</taxon>
    </lineage>
</organism>
<dbReference type="EMBL" id="DSYK01000529">
    <property type="protein sequence ID" value="HGS22330.1"/>
    <property type="molecule type" value="Genomic_DNA"/>
</dbReference>
<feature type="transmembrane region" description="Helical" evidence="1">
    <location>
        <begin position="131"/>
        <end position="151"/>
    </location>
</feature>
<feature type="transmembrane region" description="Helical" evidence="1">
    <location>
        <begin position="101"/>
        <end position="119"/>
    </location>
</feature>
<reference evidence="2" key="1">
    <citation type="journal article" date="2020" name="mSystems">
        <title>Genome- and Community-Level Interaction Insights into Carbon Utilization and Element Cycling Functions of Hydrothermarchaeota in Hydrothermal Sediment.</title>
        <authorList>
            <person name="Zhou Z."/>
            <person name="Liu Y."/>
            <person name="Xu W."/>
            <person name="Pan J."/>
            <person name="Luo Z.H."/>
            <person name="Li M."/>
        </authorList>
    </citation>
    <scope>NUCLEOTIDE SEQUENCE [LARGE SCALE GENOMIC DNA]</scope>
    <source>
        <strain evidence="2">SpSt-573</strain>
    </source>
</reference>
<gene>
    <name evidence="2" type="ORF">ENT37_10725</name>
</gene>
<feature type="transmembrane region" description="Helical" evidence="1">
    <location>
        <begin position="157"/>
        <end position="178"/>
    </location>
</feature>
<name>A0A7C4PTF4_9CHLR</name>
<evidence type="ECO:0000256" key="1">
    <source>
        <dbReference type="SAM" id="Phobius"/>
    </source>
</evidence>
<evidence type="ECO:0008006" key="3">
    <source>
        <dbReference type="Google" id="ProtNLM"/>
    </source>
</evidence>
<sequence>MCAGVGLGFFGISLSIPKTTRQESWWALFPAVILLSSGIGLMIQPTSWWRFTLLSSVGLGTLFILLGMKKKWLGFIIPGSLLSFAGIGVSVPWGWNNPGNALTKTGTMLVCFAFGWLLVTLLSRLVWRKTIWWPLIPGGVLAVVGWALFISGDPSRALEFIGNTSSVTLIILGIYLLLLRRSIQKKQ</sequence>
<feature type="transmembrane region" description="Helical" evidence="1">
    <location>
        <begin position="25"/>
        <end position="43"/>
    </location>
</feature>
<comment type="caution">
    <text evidence="2">The sequence shown here is derived from an EMBL/GenBank/DDBJ whole genome shotgun (WGS) entry which is preliminary data.</text>
</comment>
<evidence type="ECO:0000313" key="2">
    <source>
        <dbReference type="EMBL" id="HGS22330.1"/>
    </source>
</evidence>
<keyword evidence="1" id="KW-0472">Membrane</keyword>